<evidence type="ECO:0000313" key="3">
    <source>
        <dbReference type="Proteomes" id="UP000800038"/>
    </source>
</evidence>
<organism evidence="2 3">
    <name type="scientific">Clathrospora elynae</name>
    <dbReference type="NCBI Taxonomy" id="706981"/>
    <lineage>
        <taxon>Eukaryota</taxon>
        <taxon>Fungi</taxon>
        <taxon>Dikarya</taxon>
        <taxon>Ascomycota</taxon>
        <taxon>Pezizomycotina</taxon>
        <taxon>Dothideomycetes</taxon>
        <taxon>Pleosporomycetidae</taxon>
        <taxon>Pleosporales</taxon>
        <taxon>Diademaceae</taxon>
        <taxon>Clathrospora</taxon>
    </lineage>
</organism>
<keyword evidence="1" id="KW-0472">Membrane</keyword>
<feature type="transmembrane region" description="Helical" evidence="1">
    <location>
        <begin position="28"/>
        <end position="49"/>
    </location>
</feature>
<reference evidence="2" key="1">
    <citation type="journal article" date="2020" name="Stud. Mycol.">
        <title>101 Dothideomycetes genomes: a test case for predicting lifestyles and emergence of pathogens.</title>
        <authorList>
            <person name="Haridas S."/>
            <person name="Albert R."/>
            <person name="Binder M."/>
            <person name="Bloem J."/>
            <person name="Labutti K."/>
            <person name="Salamov A."/>
            <person name="Andreopoulos B."/>
            <person name="Baker S."/>
            <person name="Barry K."/>
            <person name="Bills G."/>
            <person name="Bluhm B."/>
            <person name="Cannon C."/>
            <person name="Castanera R."/>
            <person name="Culley D."/>
            <person name="Daum C."/>
            <person name="Ezra D."/>
            <person name="Gonzalez J."/>
            <person name="Henrissat B."/>
            <person name="Kuo A."/>
            <person name="Liang C."/>
            <person name="Lipzen A."/>
            <person name="Lutzoni F."/>
            <person name="Magnuson J."/>
            <person name="Mondo S."/>
            <person name="Nolan M."/>
            <person name="Ohm R."/>
            <person name="Pangilinan J."/>
            <person name="Park H.-J."/>
            <person name="Ramirez L."/>
            <person name="Alfaro M."/>
            <person name="Sun H."/>
            <person name="Tritt A."/>
            <person name="Yoshinaga Y."/>
            <person name="Zwiers L.-H."/>
            <person name="Turgeon B."/>
            <person name="Goodwin S."/>
            <person name="Spatafora J."/>
            <person name="Crous P."/>
            <person name="Grigoriev I."/>
        </authorList>
    </citation>
    <scope>NUCLEOTIDE SEQUENCE</scope>
    <source>
        <strain evidence="2">CBS 161.51</strain>
    </source>
</reference>
<keyword evidence="1" id="KW-0812">Transmembrane</keyword>
<keyword evidence="3" id="KW-1185">Reference proteome</keyword>
<protein>
    <submittedName>
        <fullName evidence="2">Uncharacterized protein</fullName>
    </submittedName>
</protein>
<dbReference type="AlphaFoldDB" id="A0A6A5SQ73"/>
<name>A0A6A5SQ73_9PLEO</name>
<sequence length="70" mass="7567">MGAVGRVVITVEGEFSVLRVLSVGLIEGGGLVGLVGLVSVFVFHLVLVFDLDRTLCLLLSDLNRRVDTRR</sequence>
<accession>A0A6A5SQ73</accession>
<proteinExistence type="predicted"/>
<keyword evidence="1" id="KW-1133">Transmembrane helix</keyword>
<evidence type="ECO:0000256" key="1">
    <source>
        <dbReference type="SAM" id="Phobius"/>
    </source>
</evidence>
<dbReference type="EMBL" id="ML976032">
    <property type="protein sequence ID" value="KAF1942751.1"/>
    <property type="molecule type" value="Genomic_DNA"/>
</dbReference>
<gene>
    <name evidence="2" type="ORF">EJ02DRAFT_160906</name>
</gene>
<dbReference type="Proteomes" id="UP000800038">
    <property type="component" value="Unassembled WGS sequence"/>
</dbReference>
<evidence type="ECO:0000313" key="2">
    <source>
        <dbReference type="EMBL" id="KAF1942751.1"/>
    </source>
</evidence>